<dbReference type="EMBL" id="LR882963">
    <property type="protein sequence ID" value="CAD5960714.1"/>
    <property type="molecule type" value="Genomic_DNA"/>
</dbReference>
<evidence type="ECO:0000313" key="2">
    <source>
        <dbReference type="EMBL" id="CAD5961186.1"/>
    </source>
</evidence>
<dbReference type="AlphaFoldDB" id="A0AAD1V3T2"/>
<proteinExistence type="predicted"/>
<dbReference type="EMBL" id="LR882963">
    <property type="protein sequence ID" value="CAD5961186.1"/>
    <property type="molecule type" value="Genomic_DNA"/>
</dbReference>
<protein>
    <submittedName>
        <fullName evidence="2">Uncharacterized protein</fullName>
    </submittedName>
</protein>
<sequence length="350" mass="37957">MAILLTEEYMPSNVYDGTALAKTKDGYDIAQPFINMVTGVQGAAGRFQKWLQGLKQKVDDVLGALDPRRWIAGVKSWWHSLKLGGVSVSGWFKDDPVGATSGVLLVGAGALLVGGLAQGAIALSGGVKGLVQAAKIAVKGLKFIPGIGGLVRWAVGGVQRLWSFNWNQSDAQIRANQKQQIKALAGRWGEALGATVGTLCGFTLGRAAKANAPQLMRFNPLLLAKLKELEFRSWSEPGELWEEAVEEMKSTLVASGRAILAVIFMETYVNVRKLIKSFVKYSGLGTVFPWLGKASEQWGKEGSKPWSFASQQEKAIESIEIDWLKDFTEEFVEAAQDMCAESTIIVSYAL</sequence>
<dbReference type="Proteomes" id="UP001153761">
    <property type="component" value="Chromosome"/>
</dbReference>
<name>A0AAD1V3T2_PLAAG</name>
<dbReference type="RefSeq" id="WP_254032491.1">
    <property type="nucleotide sequence ID" value="NZ_LR882963.1"/>
</dbReference>
<reference evidence="2" key="1">
    <citation type="submission" date="2020-09" db="EMBL/GenBank/DDBJ databases">
        <authorList>
            <person name="Blom J."/>
        </authorList>
    </citation>
    <scope>NUCLEOTIDE SEQUENCE</scope>
    <source>
        <strain evidence="2">No.66</strain>
    </source>
</reference>
<gene>
    <name evidence="1" type="ORF">PANO66_03265</name>
    <name evidence="2" type="ORF">PANO66_03296</name>
</gene>
<evidence type="ECO:0000313" key="3">
    <source>
        <dbReference type="Proteomes" id="UP001153761"/>
    </source>
</evidence>
<accession>A0AAD1V3T2</accession>
<organism evidence="2 3">
    <name type="scientific">Planktothrix agardhii</name>
    <name type="common">Oscillatoria agardhii</name>
    <dbReference type="NCBI Taxonomy" id="1160"/>
    <lineage>
        <taxon>Bacteria</taxon>
        <taxon>Bacillati</taxon>
        <taxon>Cyanobacteriota</taxon>
        <taxon>Cyanophyceae</taxon>
        <taxon>Oscillatoriophycideae</taxon>
        <taxon>Oscillatoriales</taxon>
        <taxon>Microcoleaceae</taxon>
        <taxon>Planktothrix</taxon>
    </lineage>
</organism>
<evidence type="ECO:0000313" key="1">
    <source>
        <dbReference type="EMBL" id="CAD5960714.1"/>
    </source>
</evidence>